<keyword evidence="1" id="KW-0472">Membrane</keyword>
<dbReference type="SUPFAM" id="SSF54523">
    <property type="entry name" value="Pili subunits"/>
    <property type="match status" value="1"/>
</dbReference>
<dbReference type="InterPro" id="IPR045584">
    <property type="entry name" value="Pilin-like"/>
</dbReference>
<dbReference type="InterPro" id="IPR012902">
    <property type="entry name" value="N_methyl_site"/>
</dbReference>
<dbReference type="EMBL" id="JADKIO010000005">
    <property type="protein sequence ID" value="MBK9795556.1"/>
    <property type="molecule type" value="Genomic_DNA"/>
</dbReference>
<protein>
    <submittedName>
        <fullName evidence="2">Prepilin-type N-terminal cleavage/methylation domain-containing protein</fullName>
    </submittedName>
</protein>
<comment type="caution">
    <text evidence="2">The sequence shown here is derived from an EMBL/GenBank/DDBJ whole genome shotgun (WGS) entry which is preliminary data.</text>
</comment>
<name>A0A9D7XFV6_9BACT</name>
<sequence length="255" mass="26479">MTTQARVRTSLGYSLIELLVVLAIVGILAVVGVYMLGNRQAGAVRAVMDEMEGALTSAHKAAAATGRDVAIVTWGNWSAATPLIVAHGDASLTDAQIQTTANNLLLNIAPAAGLGPAGQSVAIAFRFQPNDPIQSRARFVAVGSPQWTNVMVSAAGRTNQALTSVEPFNTGPMTGLVADPNNLFTFSAATRRVVISGSNKRFTDTLIIPVVGTSSTGGALPAGPMGMIVVLANGGSIYKFYNPGARDSDGNWRRL</sequence>
<dbReference type="NCBIfam" id="TIGR02532">
    <property type="entry name" value="IV_pilin_GFxxxE"/>
    <property type="match status" value="1"/>
</dbReference>
<organism evidence="2 3">
    <name type="scientific">Candidatus Geothrix skivensis</name>
    <dbReference type="NCBI Taxonomy" id="2954439"/>
    <lineage>
        <taxon>Bacteria</taxon>
        <taxon>Pseudomonadati</taxon>
        <taxon>Acidobacteriota</taxon>
        <taxon>Holophagae</taxon>
        <taxon>Holophagales</taxon>
        <taxon>Holophagaceae</taxon>
        <taxon>Geothrix</taxon>
    </lineage>
</organism>
<evidence type="ECO:0000256" key="1">
    <source>
        <dbReference type="SAM" id="Phobius"/>
    </source>
</evidence>
<proteinExistence type="predicted"/>
<dbReference type="Proteomes" id="UP000886657">
    <property type="component" value="Unassembled WGS sequence"/>
</dbReference>
<evidence type="ECO:0000313" key="2">
    <source>
        <dbReference type="EMBL" id="MBK9795556.1"/>
    </source>
</evidence>
<evidence type="ECO:0000313" key="3">
    <source>
        <dbReference type="Proteomes" id="UP000886657"/>
    </source>
</evidence>
<keyword evidence="1" id="KW-0812">Transmembrane</keyword>
<dbReference type="Pfam" id="PF07963">
    <property type="entry name" value="N_methyl"/>
    <property type="match status" value="1"/>
</dbReference>
<keyword evidence="1" id="KW-1133">Transmembrane helix</keyword>
<accession>A0A9D7XFV6</accession>
<feature type="transmembrane region" description="Helical" evidence="1">
    <location>
        <begin position="12"/>
        <end position="36"/>
    </location>
</feature>
<dbReference type="AlphaFoldDB" id="A0A9D7XFV6"/>
<gene>
    <name evidence="2" type="ORF">IPP58_03510</name>
</gene>
<reference evidence="2" key="1">
    <citation type="submission" date="2020-10" db="EMBL/GenBank/DDBJ databases">
        <title>Connecting structure to function with the recovery of over 1000 high-quality activated sludge metagenome-assembled genomes encoding full-length rRNA genes using long-read sequencing.</title>
        <authorList>
            <person name="Singleton C.M."/>
            <person name="Petriglieri F."/>
            <person name="Kristensen J.M."/>
            <person name="Kirkegaard R.H."/>
            <person name="Michaelsen T.Y."/>
            <person name="Andersen M.H."/>
            <person name="Karst S.M."/>
            <person name="Dueholm M.S."/>
            <person name="Nielsen P.H."/>
            <person name="Albertsen M."/>
        </authorList>
    </citation>
    <scope>NUCLEOTIDE SEQUENCE</scope>
    <source>
        <strain evidence="2">Skiv_18-Q3-R9-52_MAXAC.067</strain>
    </source>
</reference>
<dbReference type="Gene3D" id="3.30.700.10">
    <property type="entry name" value="Glycoprotein, Type 4 Pilin"/>
    <property type="match status" value="1"/>
</dbReference>